<reference evidence="6" key="1">
    <citation type="submission" date="2017-09" db="EMBL/GenBank/DDBJ databases">
        <title>Depth-based differentiation of microbial function through sediment-hosted aquifers and enrichment of novel symbionts in the deep terrestrial subsurface.</title>
        <authorList>
            <person name="Probst A.J."/>
            <person name="Ladd B."/>
            <person name="Jarett J.K."/>
            <person name="Geller-Mcgrath D.E."/>
            <person name="Sieber C.M.K."/>
            <person name="Emerson J.B."/>
            <person name="Anantharaman K."/>
            <person name="Thomas B.C."/>
            <person name="Malmstrom R."/>
            <person name="Stieglmeier M."/>
            <person name="Klingl A."/>
            <person name="Woyke T."/>
            <person name="Ryan C.M."/>
            <person name="Banfield J.F."/>
        </authorList>
    </citation>
    <scope>NUCLEOTIDE SEQUENCE [LARGE SCALE GENOMIC DNA]</scope>
</reference>
<dbReference type="InterPro" id="IPR012675">
    <property type="entry name" value="Beta-grasp_dom_sf"/>
</dbReference>
<dbReference type="SUPFAM" id="SSF81271">
    <property type="entry name" value="TGS-like"/>
    <property type="match status" value="1"/>
</dbReference>
<evidence type="ECO:0008006" key="7">
    <source>
        <dbReference type="Google" id="ProtNLM"/>
    </source>
</evidence>
<dbReference type="PROSITE" id="PS51880">
    <property type="entry name" value="TGS"/>
    <property type="match status" value="1"/>
</dbReference>
<dbReference type="SUPFAM" id="SSF81301">
    <property type="entry name" value="Nucleotidyltransferase"/>
    <property type="match status" value="1"/>
</dbReference>
<dbReference type="Pfam" id="PF02824">
    <property type="entry name" value="TGS"/>
    <property type="match status" value="1"/>
</dbReference>
<dbReference type="FunFam" id="1.10.3210.10:FF:000001">
    <property type="entry name" value="GTP pyrophosphokinase RelA"/>
    <property type="match status" value="1"/>
</dbReference>
<dbReference type="SMART" id="SM00471">
    <property type="entry name" value="HDc"/>
    <property type="match status" value="1"/>
</dbReference>
<dbReference type="InterPro" id="IPR004811">
    <property type="entry name" value="RelA/Spo_fam"/>
</dbReference>
<comment type="function">
    <text evidence="2">In eubacteria ppGpp (guanosine 3'-diphosphate 5'-diphosphate) is a mediator of the stringent response that coordinates a variety of cellular activities in response to changes in nutritional abundance.</text>
</comment>
<dbReference type="EMBL" id="PFAQ01000040">
    <property type="protein sequence ID" value="PIT94670.1"/>
    <property type="molecule type" value="Genomic_DNA"/>
</dbReference>
<dbReference type="Pfam" id="PF13328">
    <property type="entry name" value="HD_4"/>
    <property type="match status" value="1"/>
</dbReference>
<accession>A0A2M6WPG2</accession>
<comment type="similarity">
    <text evidence="2">Belongs to the relA/spoT family.</text>
</comment>
<feature type="domain" description="TGS" evidence="4">
    <location>
        <begin position="384"/>
        <end position="447"/>
    </location>
</feature>
<comment type="caution">
    <text evidence="5">The sequence shown here is derived from an EMBL/GenBank/DDBJ whole genome shotgun (WGS) entry which is preliminary data.</text>
</comment>
<comment type="pathway">
    <text evidence="1">Purine metabolism.</text>
</comment>
<evidence type="ECO:0000256" key="2">
    <source>
        <dbReference type="RuleBase" id="RU003847"/>
    </source>
</evidence>
<dbReference type="AlphaFoldDB" id="A0A2M6WPG2"/>
<protein>
    <recommendedName>
        <fullName evidence="7">TGS domain-containing protein</fullName>
    </recommendedName>
</protein>
<dbReference type="Gene3D" id="3.30.460.10">
    <property type="entry name" value="Beta Polymerase, domain 2"/>
    <property type="match status" value="1"/>
</dbReference>
<dbReference type="NCBIfam" id="TIGR00691">
    <property type="entry name" value="spoT_relA"/>
    <property type="match status" value="1"/>
</dbReference>
<evidence type="ECO:0000313" key="5">
    <source>
        <dbReference type="EMBL" id="PIT94670.1"/>
    </source>
</evidence>
<dbReference type="FunFam" id="3.10.20.30:FF:000002">
    <property type="entry name" value="GTP pyrophosphokinase (RelA/SpoT)"/>
    <property type="match status" value="1"/>
</dbReference>
<dbReference type="GO" id="GO:0015969">
    <property type="term" value="P:guanosine tetraphosphate metabolic process"/>
    <property type="evidence" value="ECO:0007669"/>
    <property type="project" value="InterPro"/>
</dbReference>
<evidence type="ECO:0000259" key="3">
    <source>
        <dbReference type="PROSITE" id="PS51831"/>
    </source>
</evidence>
<dbReference type="Proteomes" id="UP000228900">
    <property type="component" value="Unassembled WGS sequence"/>
</dbReference>
<dbReference type="PANTHER" id="PTHR21262:SF31">
    <property type="entry name" value="GTP PYROPHOSPHOKINASE"/>
    <property type="match status" value="1"/>
</dbReference>
<dbReference type="Gene3D" id="1.10.3210.10">
    <property type="entry name" value="Hypothetical protein af1432"/>
    <property type="match status" value="1"/>
</dbReference>
<dbReference type="InterPro" id="IPR006674">
    <property type="entry name" value="HD_domain"/>
</dbReference>
<dbReference type="SMART" id="SM00954">
    <property type="entry name" value="RelA_SpoT"/>
    <property type="match status" value="1"/>
</dbReference>
<dbReference type="CDD" id="cd05399">
    <property type="entry name" value="NT_Rel-Spo_like"/>
    <property type="match status" value="1"/>
</dbReference>
<gene>
    <name evidence="5" type="ORF">COT98_02485</name>
</gene>
<dbReference type="InterPro" id="IPR003607">
    <property type="entry name" value="HD/PDEase_dom"/>
</dbReference>
<name>A0A2M6WPG2_9BACT</name>
<feature type="domain" description="HD" evidence="3">
    <location>
        <begin position="44"/>
        <end position="142"/>
    </location>
</feature>
<dbReference type="Gene3D" id="3.10.20.30">
    <property type="match status" value="1"/>
</dbReference>
<dbReference type="InterPro" id="IPR004095">
    <property type="entry name" value="TGS"/>
</dbReference>
<dbReference type="InterPro" id="IPR007685">
    <property type="entry name" value="RelA_SpoT"/>
</dbReference>
<dbReference type="Pfam" id="PF04607">
    <property type="entry name" value="RelA_SpoT"/>
    <property type="match status" value="1"/>
</dbReference>
<dbReference type="InterPro" id="IPR033655">
    <property type="entry name" value="TGS_RelA/SpoT"/>
</dbReference>
<proteinExistence type="inferred from homology"/>
<dbReference type="FunFam" id="3.30.460.10:FF:000001">
    <property type="entry name" value="GTP pyrophosphokinase RelA"/>
    <property type="match status" value="1"/>
</dbReference>
<evidence type="ECO:0000313" key="6">
    <source>
        <dbReference type="Proteomes" id="UP000228900"/>
    </source>
</evidence>
<dbReference type="CDD" id="cd01668">
    <property type="entry name" value="TGS_RSH"/>
    <property type="match status" value="1"/>
</dbReference>
<sequence length="490" mass="57389">MTIERIIKKFTDNNPEADTNLLRLAYEFAEKAHEGQTRKSGEPYIQHPLHTAFVLAEIKSDLPTIVAGILHDVPEDTAITLEDIKKNFGDEVGNLVAGITKLGKIKYRGVERYRENLRKMFVAMADDLRIIYIKFADRLHNLRTLEALPEAKRERIAKETLEIYAPIAGLLGVWRLKWQMEDICFKILYPDDFKKLEYKYEVEKKAERNQFFQRIKKIIDQEFLKNHINNYQIEYRFKHLYSIWQKMQQKERKFDEIYDVFALRIIVPNIPDCYKTLGIIHTIWKPKINRFKDYIAVPKPNGYRSLHTTVFGLGGKAVEFQIRTPEMNEESHYGIAAHWHYKHGQKGGLNPEDQPQWVQKILEIKRDNKDAQHFVQEIQSSNIFQNRIFVFSPKGDAFELPEHSTSVDFAYAVHTDIGNKLTGVIINDQISPLEQELKNGDLVEVVIDKKRPGPSSNWLKFAQTKHAREMIEKNTQNPIFGRIKNYFSKE</sequence>
<evidence type="ECO:0000259" key="4">
    <source>
        <dbReference type="PROSITE" id="PS51880"/>
    </source>
</evidence>
<evidence type="ECO:0000256" key="1">
    <source>
        <dbReference type="ARBA" id="ARBA00025704"/>
    </source>
</evidence>
<dbReference type="InterPro" id="IPR012676">
    <property type="entry name" value="TGS-like"/>
</dbReference>
<dbReference type="PROSITE" id="PS51831">
    <property type="entry name" value="HD"/>
    <property type="match status" value="1"/>
</dbReference>
<dbReference type="SUPFAM" id="SSF109604">
    <property type="entry name" value="HD-domain/PDEase-like"/>
    <property type="match status" value="1"/>
</dbReference>
<organism evidence="5 6">
    <name type="scientific">Candidatus Falkowbacteria bacterium CG10_big_fil_rev_8_21_14_0_10_39_9</name>
    <dbReference type="NCBI Taxonomy" id="1974566"/>
    <lineage>
        <taxon>Bacteria</taxon>
        <taxon>Candidatus Falkowiibacteriota</taxon>
    </lineage>
</organism>
<dbReference type="InterPro" id="IPR043519">
    <property type="entry name" value="NT_sf"/>
</dbReference>
<dbReference type="PANTHER" id="PTHR21262">
    <property type="entry name" value="GUANOSINE-3',5'-BIS DIPHOSPHATE 3'-PYROPHOSPHOHYDROLASE"/>
    <property type="match status" value="1"/>
</dbReference>
<dbReference type="GO" id="GO:0005886">
    <property type="term" value="C:plasma membrane"/>
    <property type="evidence" value="ECO:0007669"/>
    <property type="project" value="TreeGrafter"/>
</dbReference>